<keyword evidence="1" id="KW-0472">Membrane</keyword>
<dbReference type="EMBL" id="CP158367">
    <property type="protein sequence ID" value="XBX75435.1"/>
    <property type="molecule type" value="Genomic_DNA"/>
</dbReference>
<evidence type="ECO:0000313" key="2">
    <source>
        <dbReference type="EMBL" id="XBX75435.1"/>
    </source>
</evidence>
<feature type="transmembrane region" description="Helical" evidence="1">
    <location>
        <begin position="29"/>
        <end position="47"/>
    </location>
</feature>
<protein>
    <submittedName>
        <fullName evidence="2">Phage holin family protein</fullName>
    </submittedName>
</protein>
<accession>A0AAU7VN02</accession>
<name>A0AAU7VN02_9FIRM</name>
<keyword evidence="1" id="KW-1133">Transmembrane helix</keyword>
<reference evidence="2" key="1">
    <citation type="journal article" date="2013" name="Extremophiles">
        <title>Proteinivorax tanatarense gen. nov., sp. nov., an anaerobic, haloalkaliphilic, proteolytic bacterium isolated from a decaying algal bloom, and proposal of Proteinivoraceae fam. nov.</title>
        <authorList>
            <person name="Kevbrin V."/>
            <person name="Boltyanskaya Y."/>
            <person name="Zhilina T."/>
            <person name="Kolganova T."/>
            <person name="Lavrentjeva E."/>
            <person name="Kuznetsov B."/>
        </authorList>
    </citation>
    <scope>NUCLEOTIDE SEQUENCE</scope>
    <source>
        <strain evidence="2">Z-910T</strain>
    </source>
</reference>
<keyword evidence="1" id="KW-0812">Transmembrane</keyword>
<evidence type="ECO:0000256" key="1">
    <source>
        <dbReference type="SAM" id="Phobius"/>
    </source>
</evidence>
<gene>
    <name evidence="2" type="ORF">PRVXT_000558</name>
</gene>
<organism evidence="2">
    <name type="scientific">Proteinivorax tanatarense</name>
    <dbReference type="NCBI Taxonomy" id="1260629"/>
    <lineage>
        <taxon>Bacteria</taxon>
        <taxon>Bacillati</taxon>
        <taxon>Bacillota</taxon>
        <taxon>Clostridia</taxon>
        <taxon>Eubacteriales</taxon>
        <taxon>Proteinivoracaceae</taxon>
        <taxon>Proteinivorax</taxon>
    </lineage>
</organism>
<proteinExistence type="predicted"/>
<dbReference type="AlphaFoldDB" id="A0AAU7VN02"/>
<dbReference type="PANTHER" id="PTHR37309">
    <property type="entry name" value="SLR0284 PROTEIN"/>
    <property type="match status" value="1"/>
</dbReference>
<dbReference type="PANTHER" id="PTHR37309:SF1">
    <property type="entry name" value="SLR0284 PROTEIN"/>
    <property type="match status" value="1"/>
</dbReference>
<reference evidence="2" key="2">
    <citation type="submission" date="2024-06" db="EMBL/GenBank/DDBJ databases">
        <authorList>
            <person name="Petrova K.O."/>
            <person name="Toshchakov S.V."/>
            <person name="Boltjanskaja Y.V."/>
            <person name="Kevbrin V."/>
        </authorList>
    </citation>
    <scope>NUCLEOTIDE SEQUENCE</scope>
    <source>
        <strain evidence="2">Z-910T</strain>
    </source>
</reference>
<dbReference type="InterPro" id="IPR007165">
    <property type="entry name" value="Phage_holin_4_2"/>
</dbReference>
<feature type="transmembrane region" description="Helical" evidence="1">
    <location>
        <begin position="5"/>
        <end position="23"/>
    </location>
</feature>
<feature type="transmembrane region" description="Helical" evidence="1">
    <location>
        <begin position="54"/>
        <end position="78"/>
    </location>
</feature>
<dbReference type="RefSeq" id="WP_350344179.1">
    <property type="nucleotide sequence ID" value="NZ_CP158367.1"/>
</dbReference>
<sequence>MRGLIWRWVINALALFFAAQILSGMSIGGFGSAMIAALVLGLANAIIKPILKILTFPITILTLGIFTLVINGFILWLVAATVQNFSVEGFFASIIGAIILSIISSILSFLVADDTI</sequence>
<dbReference type="Pfam" id="PF04020">
    <property type="entry name" value="Phage_holin_4_2"/>
    <property type="match status" value="1"/>
</dbReference>
<feature type="transmembrane region" description="Helical" evidence="1">
    <location>
        <begin position="90"/>
        <end position="112"/>
    </location>
</feature>